<dbReference type="KEGG" id="nav:JQS30_07010"/>
<sequence>MANSKYSYEEGAIDQVIGLLHDLNGAPEDALRPIVEIENPQQATDLAQVLVALCPDSANARWLRSLMLELFFSTGRLTACLDLAREMQMSNLPTDIKESAWVAELMCTAQLDSDTAVEIARSELRRRKGRLKGSQAAIICAVVIADRCWSRGALEEGLAWVKRVDEQLDGITSAYWHMHVGIDVALKLVDVGQLQRARDLWSLISNRSRHIANPCVEVGLQLIDTTLNIHQGRWHYSSVGTKQVDADGKTPCLEFTRPYQATLYAMQSVAASYAGQGEAASELLRLSRRCSKSAAGTPLDPVDLWAEILIEDATSGSEGVRTLCHKVFPQNTHLQRALFALIPGAAAFLTQAMLELKDAEAAYNIGAQVDRLRRDNPGIATMTWVADHVTGLLEGSVTLLGSIAQNHPHAWVRYIAATHLIAAVTSDRPAPAVDIESVTDEKGSSRWQSLSSREKEIALLAAEGLTNQQISSRIFRSPHTVSFHLRNIYRKMQISSRAEIGKHLPKTEV</sequence>
<dbReference type="InterPro" id="IPR016032">
    <property type="entry name" value="Sig_transdc_resp-reg_C-effctor"/>
</dbReference>
<dbReference type="Pfam" id="PF00196">
    <property type="entry name" value="GerE"/>
    <property type="match status" value="1"/>
</dbReference>
<organism evidence="5 6">
    <name type="scientific">Natronoglycomyces albus</name>
    <dbReference type="NCBI Taxonomy" id="2811108"/>
    <lineage>
        <taxon>Bacteria</taxon>
        <taxon>Bacillati</taxon>
        <taxon>Actinomycetota</taxon>
        <taxon>Actinomycetes</taxon>
        <taxon>Glycomycetales</taxon>
        <taxon>Glycomycetaceae</taxon>
        <taxon>Natronoglycomyces</taxon>
    </lineage>
</organism>
<keyword evidence="3" id="KW-0804">Transcription</keyword>
<dbReference type="GO" id="GO:0006355">
    <property type="term" value="P:regulation of DNA-templated transcription"/>
    <property type="evidence" value="ECO:0007669"/>
    <property type="project" value="InterPro"/>
</dbReference>
<evidence type="ECO:0000313" key="6">
    <source>
        <dbReference type="Proteomes" id="UP000662939"/>
    </source>
</evidence>
<keyword evidence="6" id="KW-1185">Reference proteome</keyword>
<dbReference type="GO" id="GO:0003677">
    <property type="term" value="F:DNA binding"/>
    <property type="evidence" value="ECO:0007669"/>
    <property type="project" value="UniProtKB-KW"/>
</dbReference>
<evidence type="ECO:0000313" key="5">
    <source>
        <dbReference type="EMBL" id="QSB06637.1"/>
    </source>
</evidence>
<dbReference type="PROSITE" id="PS50043">
    <property type="entry name" value="HTH_LUXR_2"/>
    <property type="match status" value="1"/>
</dbReference>
<evidence type="ECO:0000256" key="3">
    <source>
        <dbReference type="ARBA" id="ARBA00023163"/>
    </source>
</evidence>
<keyword evidence="2" id="KW-0238">DNA-binding</keyword>
<dbReference type="InterPro" id="IPR000792">
    <property type="entry name" value="Tscrpt_reg_LuxR_C"/>
</dbReference>
<evidence type="ECO:0000256" key="1">
    <source>
        <dbReference type="ARBA" id="ARBA00023015"/>
    </source>
</evidence>
<dbReference type="AlphaFoldDB" id="A0A895XNE2"/>
<dbReference type="EMBL" id="CP070496">
    <property type="protein sequence ID" value="QSB06637.1"/>
    <property type="molecule type" value="Genomic_DNA"/>
</dbReference>
<dbReference type="InterPro" id="IPR036388">
    <property type="entry name" value="WH-like_DNA-bd_sf"/>
</dbReference>
<proteinExistence type="predicted"/>
<dbReference type="PRINTS" id="PR00038">
    <property type="entry name" value="HTHLUXR"/>
</dbReference>
<dbReference type="SMART" id="SM00421">
    <property type="entry name" value="HTH_LUXR"/>
    <property type="match status" value="1"/>
</dbReference>
<gene>
    <name evidence="5" type="ORF">JQS30_07010</name>
</gene>
<reference evidence="5" key="1">
    <citation type="submission" date="2021-02" db="EMBL/GenBank/DDBJ databases">
        <title>Natronoglycomyces albus gen. nov., sp. nov, a haloalkaliphilic actinobacterium from a soda solonchak soil.</title>
        <authorList>
            <person name="Sorokin D.Y."/>
            <person name="Khijniak T.V."/>
            <person name="Zakharycheva A.P."/>
            <person name="Boueva O.V."/>
            <person name="Ariskina E.V."/>
            <person name="Hahnke R.L."/>
            <person name="Bunk B."/>
            <person name="Sproer C."/>
            <person name="Schumann P."/>
            <person name="Evtushenko L.I."/>
            <person name="Kublanov I.V."/>
        </authorList>
    </citation>
    <scope>NUCLEOTIDE SEQUENCE</scope>
    <source>
        <strain evidence="5">DSM 106290</strain>
    </source>
</reference>
<dbReference type="PANTHER" id="PTHR44688">
    <property type="entry name" value="DNA-BINDING TRANSCRIPTIONAL ACTIVATOR DEVR_DOSR"/>
    <property type="match status" value="1"/>
</dbReference>
<dbReference type="Proteomes" id="UP000662939">
    <property type="component" value="Chromosome"/>
</dbReference>
<dbReference type="PANTHER" id="PTHR44688:SF16">
    <property type="entry name" value="DNA-BINDING TRANSCRIPTIONAL ACTIVATOR DEVR_DOSR"/>
    <property type="match status" value="1"/>
</dbReference>
<dbReference type="Gene3D" id="1.10.10.10">
    <property type="entry name" value="Winged helix-like DNA-binding domain superfamily/Winged helix DNA-binding domain"/>
    <property type="match status" value="1"/>
</dbReference>
<dbReference type="PROSITE" id="PS00622">
    <property type="entry name" value="HTH_LUXR_1"/>
    <property type="match status" value="1"/>
</dbReference>
<dbReference type="SUPFAM" id="SSF46894">
    <property type="entry name" value="C-terminal effector domain of the bipartite response regulators"/>
    <property type="match status" value="1"/>
</dbReference>
<accession>A0A895XNE2</accession>
<dbReference type="RefSeq" id="WP_213172648.1">
    <property type="nucleotide sequence ID" value="NZ_CP070496.1"/>
</dbReference>
<evidence type="ECO:0000259" key="4">
    <source>
        <dbReference type="PROSITE" id="PS50043"/>
    </source>
</evidence>
<protein>
    <submittedName>
        <fullName evidence="5">Helix-turn-helix transcriptional regulator</fullName>
    </submittedName>
</protein>
<keyword evidence="1" id="KW-0805">Transcription regulation</keyword>
<evidence type="ECO:0000256" key="2">
    <source>
        <dbReference type="ARBA" id="ARBA00023125"/>
    </source>
</evidence>
<dbReference type="CDD" id="cd06170">
    <property type="entry name" value="LuxR_C_like"/>
    <property type="match status" value="1"/>
</dbReference>
<feature type="domain" description="HTH luxR-type" evidence="4">
    <location>
        <begin position="443"/>
        <end position="508"/>
    </location>
</feature>
<name>A0A895XNE2_9ACTN</name>